<dbReference type="Gene3D" id="3.40.50.880">
    <property type="match status" value="1"/>
</dbReference>
<dbReference type="InterPro" id="IPR033949">
    <property type="entry name" value="CobQ_GATase1"/>
</dbReference>
<dbReference type="PROSITE" id="PS51274">
    <property type="entry name" value="GATASE_COBBQ"/>
    <property type="match status" value="1"/>
</dbReference>
<evidence type="ECO:0000256" key="7">
    <source>
        <dbReference type="HAMAP-Rule" id="MF_00028"/>
    </source>
</evidence>
<dbReference type="RefSeq" id="WP_284061363.1">
    <property type="nucleotide sequence ID" value="NZ_CP126158.1"/>
</dbReference>
<feature type="active site" description="Nucleophile" evidence="7">
    <location>
        <position position="383"/>
    </location>
</feature>
<sequence>MGGGERTSADGDDEVADDGQQAAGDGQHTGDGAATLLVAGTASHVGKSTVVAGLCRRLADAGVSVAPFKAQNMSNNARAALTPAGKWGEIGVSQFVQARAARVTPTTDTNPVLLKPRGEGESQLVIDGEAVGHYEAGAYYDDHWERARTAARDAYERLATEHDVIVAEGAGSIAEINLHDRDLANVETARFADASILLLGDIERGGVFASLYGTLELMPDDLRERVAGTVITKFRGDASLLDPGIEELESRTGVPVSAVLPYDDPGLPEEDSVALPDRDSRAVVGDDDGVADAAAVTVAVPRLPRVSNFSDLDPLARTPGVRVAYVPLDAGLAGADAEVGADTCADAVVLPGTKNTVDDLLALRDAGFDEEIRTFDGPIIGICGGYQLLGERITNAAVEGTGDADVVQGVGLLPVETRFSEDKRVRQTTVTVDGAGPLAGVTGTVSGYEIHMGRTAPLESAAVETPLEPGSAAVGDVVGTYLHDVFATDTVREAFVDAVFAHAGRGRPAVAGDAGDPYEAAASLVGGLEVSALFAGEVEHKLDPSGEAPPSADR</sequence>
<dbReference type="NCBIfam" id="TIGR00313">
    <property type="entry name" value="cobQ"/>
    <property type="match status" value="1"/>
</dbReference>
<dbReference type="Pfam" id="PF07685">
    <property type="entry name" value="GATase_3"/>
    <property type="match status" value="1"/>
</dbReference>
<evidence type="ECO:0000256" key="2">
    <source>
        <dbReference type="ARBA" id="ARBA00006205"/>
    </source>
</evidence>
<dbReference type="GO" id="GO:0015420">
    <property type="term" value="F:ABC-type vitamin B12 transporter activity"/>
    <property type="evidence" value="ECO:0007669"/>
    <property type="project" value="UniProtKB-UniRule"/>
</dbReference>
<dbReference type="InterPro" id="IPR027417">
    <property type="entry name" value="P-loop_NTPase"/>
</dbReference>
<feature type="region of interest" description="Disordered" evidence="8">
    <location>
        <begin position="1"/>
        <end position="29"/>
    </location>
</feature>
<dbReference type="NCBIfam" id="NF001989">
    <property type="entry name" value="PRK00784.1"/>
    <property type="match status" value="1"/>
</dbReference>
<evidence type="ECO:0000256" key="5">
    <source>
        <dbReference type="ARBA" id="ARBA00022962"/>
    </source>
</evidence>
<proteinExistence type="inferred from homology"/>
<dbReference type="InterPro" id="IPR047045">
    <property type="entry name" value="CobQ_N"/>
</dbReference>
<comment type="pathway">
    <text evidence="1 7">Cofactor biosynthesis; adenosylcobalamin biosynthesis.</text>
</comment>
<dbReference type="CDD" id="cd01750">
    <property type="entry name" value="GATase1_CobQ"/>
    <property type="match status" value="1"/>
</dbReference>
<dbReference type="InterPro" id="IPR004459">
    <property type="entry name" value="CobQ_synth"/>
</dbReference>
<dbReference type="GeneID" id="81210296"/>
<evidence type="ECO:0000313" key="12">
    <source>
        <dbReference type="Proteomes" id="UP001596443"/>
    </source>
</evidence>
<dbReference type="Proteomes" id="UP001596443">
    <property type="component" value="Unassembled WGS sequence"/>
</dbReference>
<dbReference type="EMBL" id="JBHSWX010000012">
    <property type="protein sequence ID" value="MFC6787183.1"/>
    <property type="molecule type" value="Genomic_DNA"/>
</dbReference>
<protein>
    <recommendedName>
        <fullName evidence="3 7">Probable cobyric acid synthase</fullName>
    </recommendedName>
</protein>
<evidence type="ECO:0000256" key="4">
    <source>
        <dbReference type="ARBA" id="ARBA00022573"/>
    </source>
</evidence>
<name>A0ABD5TI55_9EURY</name>
<evidence type="ECO:0000256" key="6">
    <source>
        <dbReference type="ARBA" id="ARBA00025166"/>
    </source>
</evidence>
<dbReference type="AlphaFoldDB" id="A0ABD5TI55"/>
<gene>
    <name evidence="7" type="primary">cobQ</name>
    <name evidence="11" type="ORF">ACFQFD_14620</name>
</gene>
<reference evidence="11 12" key="1">
    <citation type="journal article" date="2019" name="Int. J. Syst. Evol. Microbiol.">
        <title>The Global Catalogue of Microorganisms (GCM) 10K type strain sequencing project: providing services to taxonomists for standard genome sequencing and annotation.</title>
        <authorList>
            <consortium name="The Broad Institute Genomics Platform"/>
            <consortium name="The Broad Institute Genome Sequencing Center for Infectious Disease"/>
            <person name="Wu L."/>
            <person name="Ma J."/>
        </authorList>
    </citation>
    <scope>NUCLEOTIDE SEQUENCE [LARGE SCALE GENOMIC DNA]</scope>
    <source>
        <strain evidence="11 12">SYNS20</strain>
    </source>
</reference>
<dbReference type="InterPro" id="IPR011698">
    <property type="entry name" value="GATase_3"/>
</dbReference>
<dbReference type="GO" id="GO:0009236">
    <property type="term" value="P:cobalamin biosynthetic process"/>
    <property type="evidence" value="ECO:0007669"/>
    <property type="project" value="UniProtKB-UniRule"/>
</dbReference>
<evidence type="ECO:0000256" key="1">
    <source>
        <dbReference type="ARBA" id="ARBA00004953"/>
    </source>
</evidence>
<evidence type="ECO:0000259" key="9">
    <source>
        <dbReference type="Pfam" id="PF01656"/>
    </source>
</evidence>
<keyword evidence="4 7" id="KW-0169">Cobalamin biosynthesis</keyword>
<dbReference type="PANTHER" id="PTHR21343">
    <property type="entry name" value="DETHIOBIOTIN SYNTHETASE"/>
    <property type="match status" value="1"/>
</dbReference>
<dbReference type="InterPro" id="IPR029062">
    <property type="entry name" value="Class_I_gatase-like"/>
</dbReference>
<evidence type="ECO:0000256" key="8">
    <source>
        <dbReference type="SAM" id="MobiDB-lite"/>
    </source>
</evidence>
<dbReference type="PANTHER" id="PTHR21343:SF1">
    <property type="entry name" value="COBYRIC ACID SYNTHASE"/>
    <property type="match status" value="1"/>
</dbReference>
<dbReference type="HAMAP" id="MF_00028">
    <property type="entry name" value="CobQ"/>
    <property type="match status" value="1"/>
</dbReference>
<dbReference type="SUPFAM" id="SSF52317">
    <property type="entry name" value="Class I glutamine amidotransferase-like"/>
    <property type="match status" value="1"/>
</dbReference>
<evidence type="ECO:0000259" key="10">
    <source>
        <dbReference type="Pfam" id="PF07685"/>
    </source>
</evidence>
<feature type="domain" description="CobB/CobQ-like glutamine amidotransferase" evidence="10">
    <location>
        <begin position="297"/>
        <end position="489"/>
    </location>
</feature>
<dbReference type="Pfam" id="PF01656">
    <property type="entry name" value="CbiA"/>
    <property type="match status" value="1"/>
</dbReference>
<feature type="compositionally biased region" description="Low complexity" evidence="8">
    <location>
        <begin position="18"/>
        <end position="29"/>
    </location>
</feature>
<organism evidence="11 12">
    <name type="scientific">Halobaculum halobium</name>
    <dbReference type="NCBI Taxonomy" id="3032281"/>
    <lineage>
        <taxon>Archaea</taxon>
        <taxon>Methanobacteriati</taxon>
        <taxon>Methanobacteriota</taxon>
        <taxon>Stenosarchaea group</taxon>
        <taxon>Halobacteria</taxon>
        <taxon>Halobacteriales</taxon>
        <taxon>Haloferacaceae</taxon>
        <taxon>Halobaculum</taxon>
    </lineage>
</organism>
<feature type="active site" evidence="7">
    <location>
        <position position="483"/>
    </location>
</feature>
<dbReference type="InterPro" id="IPR002586">
    <property type="entry name" value="CobQ/CobB/MinD/ParA_Nub-bd_dom"/>
</dbReference>
<evidence type="ECO:0000313" key="11">
    <source>
        <dbReference type="EMBL" id="MFC6787183.1"/>
    </source>
</evidence>
<accession>A0ABD5TI55</accession>
<comment type="similarity">
    <text evidence="2 7">Belongs to the CobB/CobQ family. CobQ subfamily.</text>
</comment>
<keyword evidence="5 7" id="KW-0315">Glutamine amidotransferase</keyword>
<comment type="function">
    <text evidence="6 7">Catalyzes amidations at positions B, D, E, and G on adenosylcobyrinic A,C-diamide. NH(2) groups are provided by glutamine, and one molecule of ATP is hydrogenolyzed for each amidation.</text>
</comment>
<dbReference type="Gene3D" id="3.40.50.300">
    <property type="entry name" value="P-loop containing nucleotide triphosphate hydrolases"/>
    <property type="match status" value="1"/>
</dbReference>
<dbReference type="SUPFAM" id="SSF52540">
    <property type="entry name" value="P-loop containing nucleoside triphosphate hydrolases"/>
    <property type="match status" value="1"/>
</dbReference>
<evidence type="ECO:0000256" key="3">
    <source>
        <dbReference type="ARBA" id="ARBA00014921"/>
    </source>
</evidence>
<feature type="domain" description="CobQ/CobB/MinD/ParA nucleotide binding" evidence="9">
    <location>
        <begin position="37"/>
        <end position="264"/>
    </location>
</feature>
<keyword evidence="12" id="KW-1185">Reference proteome</keyword>
<comment type="caution">
    <text evidence="11">The sequence shown here is derived from an EMBL/GenBank/DDBJ whole genome shotgun (WGS) entry which is preliminary data.</text>
</comment>
<dbReference type="CDD" id="cd05389">
    <property type="entry name" value="CobQ_N"/>
    <property type="match status" value="1"/>
</dbReference>